<reference evidence="2 3" key="1">
    <citation type="submission" date="2023-03" db="EMBL/GenBank/DDBJ databases">
        <title>High recombination rates correlate with genetic variation in Cardiocondyla obscurior ants.</title>
        <authorList>
            <person name="Errbii M."/>
        </authorList>
    </citation>
    <scope>NUCLEOTIDE SEQUENCE [LARGE SCALE GENOMIC DNA]</scope>
    <source>
        <strain evidence="2">Alpha-2009</strain>
        <tissue evidence="2">Whole body</tissue>
    </source>
</reference>
<comment type="caution">
    <text evidence="2">The sequence shown here is derived from an EMBL/GenBank/DDBJ whole genome shotgun (WGS) entry which is preliminary data.</text>
</comment>
<name>A0AAW2E8C4_9HYME</name>
<dbReference type="EMBL" id="JADYXP020000028">
    <property type="protein sequence ID" value="KAL0099250.1"/>
    <property type="molecule type" value="Genomic_DNA"/>
</dbReference>
<dbReference type="AlphaFoldDB" id="A0AAW2E8C4"/>
<feature type="signal peptide" evidence="1">
    <location>
        <begin position="1"/>
        <end position="20"/>
    </location>
</feature>
<dbReference type="Proteomes" id="UP001430953">
    <property type="component" value="Unassembled WGS sequence"/>
</dbReference>
<gene>
    <name evidence="2" type="ORF">PUN28_020076</name>
</gene>
<protein>
    <submittedName>
        <fullName evidence="2">Uncharacterized protein</fullName>
    </submittedName>
</protein>
<evidence type="ECO:0000313" key="3">
    <source>
        <dbReference type="Proteomes" id="UP001430953"/>
    </source>
</evidence>
<feature type="chain" id="PRO_5044025184" evidence="1">
    <location>
        <begin position="21"/>
        <end position="157"/>
    </location>
</feature>
<sequence length="157" mass="17961">MHVDKILLTIILCATNVCCGEQTLIRNARTFDSSSFTWPQALFSNLPNVFPKLWPSSSQLQEWTRAGVISLLRLAFSGGSEQMHIEFKPEDGLRAAKFYQQRYGYRGERLVEQLGNGFDPDIRLNRQPSSLSTFLMPPPNPFRRASNPYNARAFKYI</sequence>
<proteinExistence type="predicted"/>
<evidence type="ECO:0000313" key="2">
    <source>
        <dbReference type="EMBL" id="KAL0099250.1"/>
    </source>
</evidence>
<accession>A0AAW2E8C4</accession>
<evidence type="ECO:0000256" key="1">
    <source>
        <dbReference type="SAM" id="SignalP"/>
    </source>
</evidence>
<organism evidence="2 3">
    <name type="scientific">Cardiocondyla obscurior</name>
    <dbReference type="NCBI Taxonomy" id="286306"/>
    <lineage>
        <taxon>Eukaryota</taxon>
        <taxon>Metazoa</taxon>
        <taxon>Ecdysozoa</taxon>
        <taxon>Arthropoda</taxon>
        <taxon>Hexapoda</taxon>
        <taxon>Insecta</taxon>
        <taxon>Pterygota</taxon>
        <taxon>Neoptera</taxon>
        <taxon>Endopterygota</taxon>
        <taxon>Hymenoptera</taxon>
        <taxon>Apocrita</taxon>
        <taxon>Aculeata</taxon>
        <taxon>Formicoidea</taxon>
        <taxon>Formicidae</taxon>
        <taxon>Myrmicinae</taxon>
        <taxon>Cardiocondyla</taxon>
    </lineage>
</organism>
<keyword evidence="1" id="KW-0732">Signal</keyword>
<keyword evidence="3" id="KW-1185">Reference proteome</keyword>